<feature type="domain" description="HTH cro/C1-type" evidence="2">
    <location>
        <begin position="62"/>
        <end position="116"/>
    </location>
</feature>
<dbReference type="InterPro" id="IPR001387">
    <property type="entry name" value="Cro/C1-type_HTH"/>
</dbReference>
<accession>A0ABY1IH36</accession>
<dbReference type="Pfam" id="PF01381">
    <property type="entry name" value="HTH_3"/>
    <property type="match status" value="1"/>
</dbReference>
<dbReference type="GO" id="GO:0003677">
    <property type="term" value="F:DNA binding"/>
    <property type="evidence" value="ECO:0007669"/>
    <property type="project" value="UniProtKB-KW"/>
</dbReference>
<sequence>MNEAVNLQGDKMIVLSETEYLALIEDAGDIAVAEQAKAASSGAPTLSTDLLVASLDGSMHPLTAWRKAAGLSQAALAHKSGIRTSTVCNIEKGRIDPRVSTVKALADVLGVDIDDLIA</sequence>
<evidence type="ECO:0000313" key="3">
    <source>
        <dbReference type="EMBL" id="SHJ16639.1"/>
    </source>
</evidence>
<reference evidence="3 4" key="1">
    <citation type="submission" date="2016-11" db="EMBL/GenBank/DDBJ databases">
        <authorList>
            <person name="Varghese N."/>
            <person name="Submissions S."/>
        </authorList>
    </citation>
    <scope>NUCLEOTIDE SEQUENCE [LARGE SCALE GENOMIC DNA]</scope>
    <source>
        <strain evidence="3 4">DSM 16310</strain>
    </source>
</reference>
<evidence type="ECO:0000259" key="2">
    <source>
        <dbReference type="PROSITE" id="PS50943"/>
    </source>
</evidence>
<dbReference type="Gene3D" id="1.10.260.40">
    <property type="entry name" value="lambda repressor-like DNA-binding domains"/>
    <property type="match status" value="1"/>
</dbReference>
<keyword evidence="4" id="KW-1185">Reference proteome</keyword>
<dbReference type="InterPro" id="IPR010982">
    <property type="entry name" value="Lambda_DNA-bd_dom_sf"/>
</dbReference>
<gene>
    <name evidence="3" type="ORF">SAMN02744035_02807</name>
</gene>
<dbReference type="PANTHER" id="PTHR46797">
    <property type="entry name" value="HTH-TYPE TRANSCRIPTIONAL REGULATOR"/>
    <property type="match status" value="1"/>
</dbReference>
<comment type="caution">
    <text evidence="3">The sequence shown here is derived from an EMBL/GenBank/DDBJ whole genome shotgun (WGS) entry which is preliminary data.</text>
</comment>
<dbReference type="PANTHER" id="PTHR46797:SF1">
    <property type="entry name" value="METHYLPHOSPHONATE SYNTHASE"/>
    <property type="match status" value="1"/>
</dbReference>
<dbReference type="CDD" id="cd00093">
    <property type="entry name" value="HTH_XRE"/>
    <property type="match status" value="1"/>
</dbReference>
<dbReference type="RefSeq" id="WP_083571853.1">
    <property type="nucleotide sequence ID" value="NZ_FQYZ01000010.1"/>
</dbReference>
<dbReference type="InterPro" id="IPR050807">
    <property type="entry name" value="TransReg_Diox_bact_type"/>
</dbReference>
<organism evidence="3 4">
    <name type="scientific">Thalassobacter stenotrophicus DSM 16310</name>
    <dbReference type="NCBI Taxonomy" id="1123361"/>
    <lineage>
        <taxon>Bacteria</taxon>
        <taxon>Pseudomonadati</taxon>
        <taxon>Pseudomonadota</taxon>
        <taxon>Alphaproteobacteria</taxon>
        <taxon>Rhodobacterales</taxon>
        <taxon>Roseobacteraceae</taxon>
        <taxon>Thalassobacter</taxon>
    </lineage>
</organism>
<protein>
    <submittedName>
        <fullName evidence="3">DNA-binding transcriptional regulator, XRE-family HTH domain</fullName>
    </submittedName>
</protein>
<evidence type="ECO:0000256" key="1">
    <source>
        <dbReference type="ARBA" id="ARBA00023125"/>
    </source>
</evidence>
<proteinExistence type="predicted"/>
<dbReference type="Proteomes" id="UP000184408">
    <property type="component" value="Unassembled WGS sequence"/>
</dbReference>
<evidence type="ECO:0000313" key="4">
    <source>
        <dbReference type="Proteomes" id="UP000184408"/>
    </source>
</evidence>
<dbReference type="PROSITE" id="PS50943">
    <property type="entry name" value="HTH_CROC1"/>
    <property type="match status" value="1"/>
</dbReference>
<dbReference type="SMART" id="SM00530">
    <property type="entry name" value="HTH_XRE"/>
    <property type="match status" value="1"/>
</dbReference>
<name>A0ABY1IH36_9RHOB</name>
<dbReference type="SUPFAM" id="SSF47413">
    <property type="entry name" value="lambda repressor-like DNA-binding domains"/>
    <property type="match status" value="1"/>
</dbReference>
<keyword evidence="1 3" id="KW-0238">DNA-binding</keyword>
<dbReference type="EMBL" id="FQYZ01000010">
    <property type="protein sequence ID" value="SHJ16639.1"/>
    <property type="molecule type" value="Genomic_DNA"/>
</dbReference>